<dbReference type="AlphaFoldDB" id="A0A5A7V3M8"/>
<dbReference type="Gene3D" id="2.40.70.10">
    <property type="entry name" value="Acid Proteases"/>
    <property type="match status" value="1"/>
</dbReference>
<comment type="caution">
    <text evidence="1">The sequence shown here is derived from an EMBL/GenBank/DDBJ whole genome shotgun (WGS) entry which is preliminary data.</text>
</comment>
<evidence type="ECO:0000313" key="3">
    <source>
        <dbReference type="Proteomes" id="UP000321393"/>
    </source>
</evidence>
<sequence>MMEEKLLTIMKTRALECAERKTATTLASVDEELGSVEFESRYFVTTSGLLSKMKEEVVSEDSNDESKKISKDEEDKTVERNKLKKVEMPVFNGNNPDLWLFRANRYFQIHKLTDSEKMTVSVISFDGPTLDWYRSQEPRHKFTDWSNLKGRLLERFRSISEGGKYLYNPANYNKLNASSTYNDGKSNSTTPMRTITLRSAANGEAKKEALSKRLSDAEFKAKREKGLCFKCDEKYHSRHKCKDMELRELRMFVVHDDNVEEEIIAEDCYHPKKLNMFEMEGGVNAVVELSINSVVGLTNPGTMKVRGKLQGEEVVVLIDCGAIHNFISEKLVNEMKLHSKETSHYGVILGFGTLLKGGVGENVEIMLIDWKVTTNFLPLELGG</sequence>
<dbReference type="EMBL" id="SSTE01005668">
    <property type="protein sequence ID" value="KAA0060465.1"/>
    <property type="molecule type" value="Genomic_DNA"/>
</dbReference>
<organism evidence="1 3">
    <name type="scientific">Cucumis melo var. makuwa</name>
    <name type="common">Oriental melon</name>
    <dbReference type="NCBI Taxonomy" id="1194695"/>
    <lineage>
        <taxon>Eukaryota</taxon>
        <taxon>Viridiplantae</taxon>
        <taxon>Streptophyta</taxon>
        <taxon>Embryophyta</taxon>
        <taxon>Tracheophyta</taxon>
        <taxon>Spermatophyta</taxon>
        <taxon>Magnoliopsida</taxon>
        <taxon>eudicotyledons</taxon>
        <taxon>Gunneridae</taxon>
        <taxon>Pentapetalae</taxon>
        <taxon>rosids</taxon>
        <taxon>fabids</taxon>
        <taxon>Cucurbitales</taxon>
        <taxon>Cucurbitaceae</taxon>
        <taxon>Benincaseae</taxon>
        <taxon>Cucumis</taxon>
    </lineage>
</organism>
<evidence type="ECO:0000313" key="4">
    <source>
        <dbReference type="Proteomes" id="UP000321947"/>
    </source>
</evidence>
<dbReference type="Proteomes" id="UP000321393">
    <property type="component" value="Unassembled WGS sequence"/>
</dbReference>
<evidence type="ECO:0000313" key="2">
    <source>
        <dbReference type="EMBL" id="TYK18550.1"/>
    </source>
</evidence>
<dbReference type="EMBL" id="SSTD01007659">
    <property type="protein sequence ID" value="TYK18550.1"/>
    <property type="molecule type" value="Genomic_DNA"/>
</dbReference>
<protein>
    <submittedName>
        <fullName evidence="1">Ty3-gypsy retrotransposon protein</fullName>
    </submittedName>
</protein>
<dbReference type="CDD" id="cd00303">
    <property type="entry name" value="retropepsin_like"/>
    <property type="match status" value="1"/>
</dbReference>
<accession>A0A5A7V3M8</accession>
<evidence type="ECO:0000313" key="1">
    <source>
        <dbReference type="EMBL" id="KAA0060465.1"/>
    </source>
</evidence>
<gene>
    <name evidence="2" type="ORF">E5676_scaffold119G00520</name>
    <name evidence="1" type="ORF">E6C27_scaffold22G002940</name>
</gene>
<dbReference type="InterPro" id="IPR021109">
    <property type="entry name" value="Peptidase_aspartic_dom_sf"/>
</dbReference>
<dbReference type="Proteomes" id="UP000321947">
    <property type="component" value="Unassembled WGS sequence"/>
</dbReference>
<dbReference type="OrthoDB" id="1745621at2759"/>
<name>A0A5A7V3M8_CUCMM</name>
<reference evidence="3 4" key="1">
    <citation type="submission" date="2019-08" db="EMBL/GenBank/DDBJ databases">
        <title>Draft genome sequences of two oriental melons (Cucumis melo L. var makuwa).</title>
        <authorList>
            <person name="Kwon S.-Y."/>
        </authorList>
    </citation>
    <scope>NUCLEOTIDE SEQUENCE [LARGE SCALE GENOMIC DNA]</scope>
    <source>
        <strain evidence="4">cv. Chang Bougi</strain>
        <strain evidence="3">cv. SW 3</strain>
        <tissue evidence="1">Leaf</tissue>
    </source>
</reference>
<proteinExistence type="predicted"/>